<accession>A0AA35YUZ9</accession>
<organism evidence="1 2">
    <name type="scientific">Lactuca saligna</name>
    <name type="common">Willowleaf lettuce</name>
    <dbReference type="NCBI Taxonomy" id="75948"/>
    <lineage>
        <taxon>Eukaryota</taxon>
        <taxon>Viridiplantae</taxon>
        <taxon>Streptophyta</taxon>
        <taxon>Embryophyta</taxon>
        <taxon>Tracheophyta</taxon>
        <taxon>Spermatophyta</taxon>
        <taxon>Magnoliopsida</taxon>
        <taxon>eudicotyledons</taxon>
        <taxon>Gunneridae</taxon>
        <taxon>Pentapetalae</taxon>
        <taxon>asterids</taxon>
        <taxon>campanulids</taxon>
        <taxon>Asterales</taxon>
        <taxon>Asteraceae</taxon>
        <taxon>Cichorioideae</taxon>
        <taxon>Cichorieae</taxon>
        <taxon>Lactucinae</taxon>
        <taxon>Lactuca</taxon>
    </lineage>
</organism>
<keyword evidence="2" id="KW-1185">Reference proteome</keyword>
<evidence type="ECO:0000313" key="1">
    <source>
        <dbReference type="EMBL" id="CAI9280372.1"/>
    </source>
</evidence>
<proteinExistence type="predicted"/>
<name>A0AA35YUZ9_LACSI</name>
<sequence length="142" mass="15877">MHASLKAFMETDFASYLQLGELDMEGLHQLCNNFDAEDNQSKGSFSKGVPSTNPLVAFCLRFLYLSSQVVFVGYHGFGFFPKFLVSAFVGYLVELRGSTFFAEQSVRCNDPNKISSGRTTSVPYVKMNGVSQVLDLRVVRYD</sequence>
<dbReference type="Proteomes" id="UP001177003">
    <property type="component" value="Chromosome 4"/>
</dbReference>
<protein>
    <submittedName>
        <fullName evidence="1">Uncharacterized protein</fullName>
    </submittedName>
</protein>
<gene>
    <name evidence="1" type="ORF">LSALG_LOCUS20123</name>
</gene>
<evidence type="ECO:0000313" key="2">
    <source>
        <dbReference type="Proteomes" id="UP001177003"/>
    </source>
</evidence>
<reference evidence="1" key="1">
    <citation type="submission" date="2023-04" db="EMBL/GenBank/DDBJ databases">
        <authorList>
            <person name="Vijverberg K."/>
            <person name="Xiong W."/>
            <person name="Schranz E."/>
        </authorList>
    </citation>
    <scope>NUCLEOTIDE SEQUENCE</scope>
</reference>
<dbReference type="EMBL" id="OX465080">
    <property type="protein sequence ID" value="CAI9280372.1"/>
    <property type="molecule type" value="Genomic_DNA"/>
</dbReference>
<dbReference type="AlphaFoldDB" id="A0AA35YUZ9"/>